<keyword evidence="2" id="KW-1185">Reference proteome</keyword>
<reference evidence="1 2" key="1">
    <citation type="submission" date="2018-03" db="EMBL/GenBank/DDBJ databases">
        <title>Adhaeribacter sp. HMF7605 Genome sequencing and assembly.</title>
        <authorList>
            <person name="Kang H."/>
            <person name="Kang J."/>
            <person name="Cha I."/>
            <person name="Kim H."/>
            <person name="Joh K."/>
        </authorList>
    </citation>
    <scope>NUCLEOTIDE SEQUENCE [LARGE SCALE GENOMIC DNA]</scope>
    <source>
        <strain evidence="1 2">HMF7605</strain>
    </source>
</reference>
<protein>
    <submittedName>
        <fullName evidence="1">Uncharacterized protein</fullName>
    </submittedName>
</protein>
<dbReference type="Proteomes" id="UP000240357">
    <property type="component" value="Unassembled WGS sequence"/>
</dbReference>
<name>A0A2T2YDL5_9BACT</name>
<gene>
    <name evidence="1" type="ORF">AHMF7605_08675</name>
</gene>
<dbReference type="AlphaFoldDB" id="A0A2T2YDL5"/>
<accession>A0A2T2YDL5</accession>
<dbReference type="EMBL" id="PYFT01000001">
    <property type="protein sequence ID" value="PSR53596.1"/>
    <property type="molecule type" value="Genomic_DNA"/>
</dbReference>
<proteinExistence type="predicted"/>
<organism evidence="1 2">
    <name type="scientific">Adhaeribacter arboris</name>
    <dbReference type="NCBI Taxonomy" id="2072846"/>
    <lineage>
        <taxon>Bacteria</taxon>
        <taxon>Pseudomonadati</taxon>
        <taxon>Bacteroidota</taxon>
        <taxon>Cytophagia</taxon>
        <taxon>Cytophagales</taxon>
        <taxon>Hymenobacteraceae</taxon>
        <taxon>Adhaeribacter</taxon>
    </lineage>
</organism>
<sequence length="69" mass="8292">MFKFFRIVLFLLIIPIIQVRLVLNLSVDYLFYFSNRVKISFLTAISGKYFFLNRKCFPGNHKFQPIAHF</sequence>
<comment type="caution">
    <text evidence="1">The sequence shown here is derived from an EMBL/GenBank/DDBJ whole genome shotgun (WGS) entry which is preliminary data.</text>
</comment>
<evidence type="ECO:0000313" key="2">
    <source>
        <dbReference type="Proteomes" id="UP000240357"/>
    </source>
</evidence>
<evidence type="ECO:0000313" key="1">
    <source>
        <dbReference type="EMBL" id="PSR53596.1"/>
    </source>
</evidence>